<keyword evidence="1" id="KW-0614">Plasmid</keyword>
<dbReference type="Proteomes" id="UP000594943">
    <property type="component" value="Plasmid unnamed"/>
</dbReference>
<protein>
    <submittedName>
        <fullName evidence="1">Uncharacterized protein</fullName>
    </submittedName>
</protein>
<dbReference type="AlphaFoldDB" id="A0A7T2WWR8"/>
<geneLocation type="plasmid" evidence="1 2">
    <name>unnamed</name>
</geneLocation>
<evidence type="ECO:0000313" key="1">
    <source>
        <dbReference type="EMBL" id="QPS41893.1"/>
    </source>
</evidence>
<gene>
    <name evidence="1" type="ORF">I6G56_00990</name>
</gene>
<dbReference type="KEGG" id="bhg:I6G56_00990"/>
<accession>A0A7T2WWR8</accession>
<proteinExistence type="predicted"/>
<organism evidence="1 2">
    <name type="scientific">Burkholderia humptydooensis</name>
    <dbReference type="NCBI Taxonomy" id="430531"/>
    <lineage>
        <taxon>Bacteria</taxon>
        <taxon>Pseudomonadati</taxon>
        <taxon>Pseudomonadota</taxon>
        <taxon>Betaproteobacteria</taxon>
        <taxon>Burkholderiales</taxon>
        <taxon>Burkholderiaceae</taxon>
        <taxon>Burkholderia</taxon>
        <taxon>pseudomallei group</taxon>
    </lineage>
</organism>
<sequence length="113" mass="11917">MARMPNKKRPARPAPQCLDAIVFPVAMQTGDVEVIGIPFGHRGRTSAVHGIVGLSIGDSPCYTVSDVLSGKHVPKSEAKTIDASRAAAIATIDAVTNERWADTFATTRTATAE</sequence>
<dbReference type="RefSeq" id="WP_009917391.1">
    <property type="nucleotide sequence ID" value="NZ_CP013381.1"/>
</dbReference>
<evidence type="ECO:0000313" key="2">
    <source>
        <dbReference type="Proteomes" id="UP000594943"/>
    </source>
</evidence>
<name>A0A7T2WWR8_9BURK</name>
<reference evidence="1 2" key="1">
    <citation type="submission" date="2020-12" db="EMBL/GenBank/DDBJ databases">
        <title>FDA dAtabase for Regulatory Grade micrObial Sequences (FDA-ARGOS): Supporting development and validation of Infectious Disease Dx tests.</title>
        <authorList>
            <person name="Nelson B."/>
            <person name="Plummer A."/>
            <person name="Tallon L."/>
            <person name="Sadzewicz L."/>
            <person name="Zhao X."/>
            <person name="Boylan J."/>
            <person name="Ott S."/>
            <person name="Bowen H."/>
            <person name="Vavikolanu K."/>
            <person name="Mehta A."/>
            <person name="Aluvathingal J."/>
            <person name="Nadendla S."/>
            <person name="Myers T."/>
            <person name="Yan Y."/>
            <person name="Sichtig H."/>
        </authorList>
    </citation>
    <scope>NUCLEOTIDE SEQUENCE [LARGE SCALE GENOMIC DNA]</scope>
    <source>
        <strain evidence="1 2">FDAARGOS_899</strain>
        <plasmid evidence="1 2">unnamed</plasmid>
    </source>
</reference>
<dbReference type="EMBL" id="CP065685">
    <property type="protein sequence ID" value="QPS41893.1"/>
    <property type="molecule type" value="Genomic_DNA"/>
</dbReference>